<dbReference type="InterPro" id="IPR013126">
    <property type="entry name" value="Hsp_70_fam"/>
</dbReference>
<evidence type="ECO:0000256" key="2">
    <source>
        <dbReference type="ARBA" id="ARBA00022840"/>
    </source>
</evidence>
<dbReference type="eggNOG" id="KOG0101">
    <property type="taxonomic scope" value="Eukaryota"/>
</dbReference>
<evidence type="ECO:0000313" key="5">
    <source>
        <dbReference type="Proteomes" id="UP000013827"/>
    </source>
</evidence>
<dbReference type="AlphaFoldDB" id="A0A0D3II74"/>
<proteinExistence type="inferred from homology"/>
<dbReference type="PRINTS" id="PR00301">
    <property type="entry name" value="HEATSHOCK70"/>
</dbReference>
<evidence type="ECO:0008006" key="6">
    <source>
        <dbReference type="Google" id="ProtNLM"/>
    </source>
</evidence>
<dbReference type="PROSITE" id="PS01036">
    <property type="entry name" value="HSP70_3"/>
    <property type="match status" value="1"/>
</dbReference>
<dbReference type="SUPFAM" id="SSF53067">
    <property type="entry name" value="Actin-like ATPase domain"/>
    <property type="match status" value="2"/>
</dbReference>
<dbReference type="InterPro" id="IPR043129">
    <property type="entry name" value="ATPase_NBD"/>
</dbReference>
<dbReference type="FunFam" id="2.60.34.10:FF:000016">
    <property type="entry name" value="Heat shock protein 70"/>
    <property type="match status" value="1"/>
</dbReference>
<dbReference type="STRING" id="2903.R1DQM3"/>
<dbReference type="Gene3D" id="2.60.34.10">
    <property type="entry name" value="Substrate Binding Domain Of DNAk, Chain A, domain 1"/>
    <property type="match status" value="1"/>
</dbReference>
<accession>A0A0D3II74</accession>
<dbReference type="RefSeq" id="XP_005763388.1">
    <property type="nucleotide sequence ID" value="XM_005763331.1"/>
</dbReference>
<dbReference type="GeneID" id="17257026"/>
<dbReference type="FunFam" id="3.30.30.30:FF:000001">
    <property type="entry name" value="heat shock 70 kDa protein-like"/>
    <property type="match status" value="1"/>
</dbReference>
<evidence type="ECO:0000256" key="3">
    <source>
        <dbReference type="RuleBase" id="RU003322"/>
    </source>
</evidence>
<keyword evidence="2 3" id="KW-0067">ATP-binding</keyword>
<reference evidence="4" key="2">
    <citation type="submission" date="2024-10" db="UniProtKB">
        <authorList>
            <consortium name="EnsemblProtists"/>
        </authorList>
    </citation>
    <scope>IDENTIFICATION</scope>
</reference>
<dbReference type="GO" id="GO:0140662">
    <property type="term" value="F:ATP-dependent protein folding chaperone"/>
    <property type="evidence" value="ECO:0007669"/>
    <property type="project" value="InterPro"/>
</dbReference>
<dbReference type="OMA" id="PCKKKSE"/>
<evidence type="ECO:0000313" key="4">
    <source>
        <dbReference type="EnsemblProtists" id="EOD10959"/>
    </source>
</evidence>
<dbReference type="PANTHER" id="PTHR19375">
    <property type="entry name" value="HEAT SHOCK PROTEIN 70KDA"/>
    <property type="match status" value="1"/>
</dbReference>
<sequence>MIPNSNGAHTTASWVAFAKEDGTRLVGDAAKNQAASNPGNTVNDAKRLIGRAFSESAVQADAKHLSCRVEEGPSGKPMIAVEVCGEKRSFAPEQISAMVLEQLKADAEAFLGQAVKRAVITVPAHFNDAQRQATKDAGTIAGLDVLRIINEPTAAAIAYGLDKARGGKAERNGGIFEVKATGGDTRLGGEDFDAATTKWLEQQFLKSHPGVAIDARGRRRLIAAAERAKRHLSSQTTAEVEIEAFSDGHDLKVPLSRAKFESINAAFFSSCIDTVKKVLKDSGLAKEEIDEVVLVGGSTRVPKIRSLLSDYFGGKQLCSSINPDEAVAYGAAVQAGVLSGGLAAAGGALAKASTGLVLMDVVPLSLGIETTGKVMATIVKRNTPIPCRRVDTFTTEEDGQTAIDVAIFEGERASTDACSKLGEFTITGIERAKRGEPQIEVSMDIDANGILSVSAKDKTTGAKASTTIAATASRNSNEDVARMVEEARVNAAADKVLREKAEAKRLLEDAIFDPPPRVREP</sequence>
<keyword evidence="1 3" id="KW-0547">Nucleotide-binding</keyword>
<evidence type="ECO:0000256" key="1">
    <source>
        <dbReference type="ARBA" id="ARBA00022741"/>
    </source>
</evidence>
<dbReference type="PaxDb" id="2903-EOD10959"/>
<dbReference type="Gene3D" id="3.30.420.40">
    <property type="match status" value="3"/>
</dbReference>
<dbReference type="KEGG" id="ehx:EMIHUDRAFT_311681"/>
<dbReference type="SUPFAM" id="SSF100920">
    <property type="entry name" value="Heat shock protein 70kD (HSP70), peptide-binding domain"/>
    <property type="match status" value="1"/>
</dbReference>
<reference evidence="5" key="1">
    <citation type="journal article" date="2013" name="Nature">
        <title>Pan genome of the phytoplankton Emiliania underpins its global distribution.</title>
        <authorList>
            <person name="Read B.A."/>
            <person name="Kegel J."/>
            <person name="Klute M.J."/>
            <person name="Kuo A."/>
            <person name="Lefebvre S.C."/>
            <person name="Maumus F."/>
            <person name="Mayer C."/>
            <person name="Miller J."/>
            <person name="Monier A."/>
            <person name="Salamov A."/>
            <person name="Young J."/>
            <person name="Aguilar M."/>
            <person name="Claverie J.M."/>
            <person name="Frickenhaus S."/>
            <person name="Gonzalez K."/>
            <person name="Herman E.K."/>
            <person name="Lin Y.C."/>
            <person name="Napier J."/>
            <person name="Ogata H."/>
            <person name="Sarno A.F."/>
            <person name="Shmutz J."/>
            <person name="Schroeder D."/>
            <person name="de Vargas C."/>
            <person name="Verret F."/>
            <person name="von Dassow P."/>
            <person name="Valentin K."/>
            <person name="Van de Peer Y."/>
            <person name="Wheeler G."/>
            <person name="Dacks J.B."/>
            <person name="Delwiche C.F."/>
            <person name="Dyhrman S.T."/>
            <person name="Glockner G."/>
            <person name="John U."/>
            <person name="Richards T."/>
            <person name="Worden A.Z."/>
            <person name="Zhang X."/>
            <person name="Grigoriev I.V."/>
            <person name="Allen A.E."/>
            <person name="Bidle K."/>
            <person name="Borodovsky M."/>
            <person name="Bowler C."/>
            <person name="Brownlee C."/>
            <person name="Cock J.M."/>
            <person name="Elias M."/>
            <person name="Gladyshev V.N."/>
            <person name="Groth M."/>
            <person name="Guda C."/>
            <person name="Hadaegh A."/>
            <person name="Iglesias-Rodriguez M.D."/>
            <person name="Jenkins J."/>
            <person name="Jones B.M."/>
            <person name="Lawson T."/>
            <person name="Leese F."/>
            <person name="Lindquist E."/>
            <person name="Lobanov A."/>
            <person name="Lomsadze A."/>
            <person name="Malik S.B."/>
            <person name="Marsh M.E."/>
            <person name="Mackinder L."/>
            <person name="Mock T."/>
            <person name="Mueller-Roeber B."/>
            <person name="Pagarete A."/>
            <person name="Parker M."/>
            <person name="Probert I."/>
            <person name="Quesneville H."/>
            <person name="Raines C."/>
            <person name="Rensing S.A."/>
            <person name="Riano-Pachon D.M."/>
            <person name="Richier S."/>
            <person name="Rokitta S."/>
            <person name="Shiraiwa Y."/>
            <person name="Soanes D.M."/>
            <person name="van der Giezen M."/>
            <person name="Wahlund T.M."/>
            <person name="Williams B."/>
            <person name="Wilson W."/>
            <person name="Wolfe G."/>
            <person name="Wurch L.L."/>
        </authorList>
    </citation>
    <scope>NUCLEOTIDE SEQUENCE</scope>
</reference>
<dbReference type="InterPro" id="IPR018181">
    <property type="entry name" value="Heat_shock_70_CS"/>
</dbReference>
<dbReference type="GO" id="GO:0005524">
    <property type="term" value="F:ATP binding"/>
    <property type="evidence" value="ECO:0007669"/>
    <property type="project" value="UniProtKB-KW"/>
</dbReference>
<dbReference type="Gene3D" id="3.90.640.10">
    <property type="entry name" value="Actin, Chain A, domain 4"/>
    <property type="match status" value="1"/>
</dbReference>
<protein>
    <recommendedName>
        <fullName evidence="6">Heat shock protein 70</fullName>
    </recommendedName>
</protein>
<dbReference type="InterPro" id="IPR029047">
    <property type="entry name" value="HSP70_peptide-bd_sf"/>
</dbReference>
<comment type="similarity">
    <text evidence="3">Belongs to the heat shock protein 70 family.</text>
</comment>
<dbReference type="Pfam" id="PF00012">
    <property type="entry name" value="HSP70"/>
    <property type="match status" value="1"/>
</dbReference>
<dbReference type="Gene3D" id="3.30.30.30">
    <property type="match status" value="1"/>
</dbReference>
<dbReference type="FunFam" id="3.90.640.10:FF:000003">
    <property type="entry name" value="Molecular chaperone DnaK"/>
    <property type="match status" value="1"/>
</dbReference>
<dbReference type="EnsemblProtists" id="EOD10959">
    <property type="protein sequence ID" value="EOD10959"/>
    <property type="gene ID" value="EMIHUDRAFT_311681"/>
</dbReference>
<name>A0A0D3II74_EMIH1</name>
<dbReference type="HOGENOM" id="CLU_005965_0_1_1"/>
<keyword evidence="5" id="KW-1185">Reference proteome</keyword>
<organism evidence="4 5">
    <name type="scientific">Emiliania huxleyi (strain CCMP1516)</name>
    <dbReference type="NCBI Taxonomy" id="280463"/>
    <lineage>
        <taxon>Eukaryota</taxon>
        <taxon>Haptista</taxon>
        <taxon>Haptophyta</taxon>
        <taxon>Prymnesiophyceae</taxon>
        <taxon>Isochrysidales</taxon>
        <taxon>Noelaerhabdaceae</taxon>
        <taxon>Emiliania</taxon>
    </lineage>
</organism>
<dbReference type="CDD" id="cd24028">
    <property type="entry name" value="ASKHA_NBD_HSP70_HSPA1-like"/>
    <property type="match status" value="1"/>
</dbReference>
<dbReference type="Proteomes" id="UP000013827">
    <property type="component" value="Unassembled WGS sequence"/>
</dbReference>